<evidence type="ECO:0000313" key="15">
    <source>
        <dbReference type="Proteomes" id="UP000075346"/>
    </source>
</evidence>
<dbReference type="EMBL" id="LOMK01000001">
    <property type="protein sequence ID" value="KYN26246.1"/>
    <property type="molecule type" value="Genomic_DNA"/>
</dbReference>
<dbReference type="PROSITE" id="PS51123">
    <property type="entry name" value="OMPA_2"/>
    <property type="match status" value="1"/>
</dbReference>
<dbReference type="InterPro" id="IPR014169">
    <property type="entry name" value="Pal_lipo_C"/>
</dbReference>
<evidence type="ECO:0000313" key="16">
    <source>
        <dbReference type="Proteomes" id="UP000075349"/>
    </source>
</evidence>
<dbReference type="FunFam" id="3.30.1330.60:FF:000002">
    <property type="entry name" value="Peptidoglycan-associated lipoprotein"/>
    <property type="match status" value="1"/>
</dbReference>
<dbReference type="Proteomes" id="UP000075349">
    <property type="component" value="Unassembled WGS sequence"/>
</dbReference>
<name>A0A151L0F5_9VIBR</name>
<evidence type="ECO:0000313" key="13">
    <source>
        <dbReference type="EMBL" id="KYN80071.1"/>
    </source>
</evidence>
<comment type="subunit">
    <text evidence="8">The Tol-Pal system is composed of five core proteins: the inner membrane proteins TolA, TolQ and TolR, the periplasmic protein TolB and the outer membrane protein Pal. They form a network linking the inner and outer membranes and the peptidoglycan layer.</text>
</comment>
<dbReference type="GO" id="GO:0051301">
    <property type="term" value="P:cell division"/>
    <property type="evidence" value="ECO:0007669"/>
    <property type="project" value="UniProtKB-UniRule"/>
</dbReference>
<reference evidence="12 15" key="1">
    <citation type="submission" date="2015-12" db="EMBL/GenBank/DDBJ databases">
        <authorList>
            <person name="Shamseldin A."/>
            <person name="Moawad H."/>
            <person name="Abd El-Rahim W.M."/>
            <person name="Sadowsky M.J."/>
        </authorList>
    </citation>
    <scope>NUCLEOTIDE SEQUENCE [LARGE SCALE GENOMIC DNA]</scope>
    <source>
        <strain evidence="15">2538-88</strain>
        <strain evidence="12">2756-81</strain>
    </source>
</reference>
<feature type="region of interest" description="Disordered" evidence="9">
    <location>
        <begin position="25"/>
        <end position="55"/>
    </location>
</feature>
<dbReference type="Gene3D" id="3.30.1330.60">
    <property type="entry name" value="OmpA-like domain"/>
    <property type="match status" value="1"/>
</dbReference>
<keyword evidence="7 8" id="KW-0131">Cell cycle</keyword>
<dbReference type="EMBL" id="LOBR01000014">
    <property type="protein sequence ID" value="KYN89740.1"/>
    <property type="molecule type" value="Genomic_DNA"/>
</dbReference>
<comment type="subcellular location">
    <subcellularLocation>
        <location evidence="8">Cell outer membrane</location>
        <topology evidence="8">Lipid-anchor</topology>
    </subcellularLocation>
</comment>
<accession>A0A151L0F5</accession>
<reference evidence="16 17" key="2">
    <citation type="submission" date="2015-12" db="EMBL/GenBank/DDBJ databases">
        <authorList>
            <person name="Tarr C.L."/>
            <person name="Gladney L.M."/>
        </authorList>
    </citation>
    <scope>NUCLEOTIDE SEQUENCE</scope>
    <source>
        <strain evidence="13 17">1048-83</strain>
        <strain evidence="14">2538-88</strain>
        <strain evidence="16">2756-81</strain>
    </source>
</reference>
<dbReference type="PRINTS" id="PR01021">
    <property type="entry name" value="OMPADOMAIN"/>
</dbReference>
<evidence type="ECO:0000256" key="1">
    <source>
        <dbReference type="ARBA" id="ARBA00022618"/>
    </source>
</evidence>
<evidence type="ECO:0000256" key="9">
    <source>
        <dbReference type="SAM" id="MobiDB-lite"/>
    </source>
</evidence>
<keyword evidence="2 8" id="KW-0732">Signal</keyword>
<dbReference type="GeneID" id="95679741"/>
<evidence type="ECO:0000256" key="10">
    <source>
        <dbReference type="SAM" id="SignalP"/>
    </source>
</evidence>
<dbReference type="PROSITE" id="PS51257">
    <property type="entry name" value="PROKAR_LIPOPROTEIN"/>
    <property type="match status" value="1"/>
</dbReference>
<comment type="similarity">
    <text evidence="8">Belongs to the Pal lipoprotein family.</text>
</comment>
<evidence type="ECO:0000256" key="7">
    <source>
        <dbReference type="ARBA" id="ARBA00023306"/>
    </source>
</evidence>
<keyword evidence="3 8" id="KW-0472">Membrane</keyword>
<feature type="signal peptide" evidence="10">
    <location>
        <begin position="1"/>
        <end position="28"/>
    </location>
</feature>
<dbReference type="InterPro" id="IPR006664">
    <property type="entry name" value="OMP_bac"/>
</dbReference>
<comment type="function">
    <text evidence="8">Part of the Tol-Pal system, which plays a role in outer membrane invagination during cell division and is important for maintaining outer membrane integrity.</text>
</comment>
<dbReference type="PANTHER" id="PTHR30329:SF21">
    <property type="entry name" value="LIPOPROTEIN YIAD-RELATED"/>
    <property type="match status" value="1"/>
</dbReference>
<sequence>MQLNKVLKGLLIALPVMAVTACSSSDDAASNAGTSTETNQTTSGGSATTGGTDTTVITPINQNGQLSEQELKEQTLRETQTVYFAFDNSTISSDYEEMLAAHAAYLSKNPSLKVTIEGHADERGTPEYNIALGERRAQAVAKYLQAMGVQADQISIVSYGEEKPLLLGQTEEIYAKNRRAVLVY</sequence>
<dbReference type="InterPro" id="IPR039001">
    <property type="entry name" value="Pal"/>
</dbReference>
<dbReference type="InterPro" id="IPR036737">
    <property type="entry name" value="OmpA-like_sf"/>
</dbReference>
<dbReference type="CDD" id="cd07185">
    <property type="entry name" value="OmpA_C-like"/>
    <property type="match status" value="1"/>
</dbReference>
<evidence type="ECO:0000313" key="14">
    <source>
        <dbReference type="EMBL" id="KYN89740.1"/>
    </source>
</evidence>
<dbReference type="AlphaFoldDB" id="A0A151L0F5"/>
<dbReference type="Proteomes" id="UP000075346">
    <property type="component" value="Unassembled WGS sequence"/>
</dbReference>
<feature type="domain" description="OmpA-like" evidence="11">
    <location>
        <begin position="71"/>
        <end position="184"/>
    </location>
</feature>
<dbReference type="GO" id="GO:0009279">
    <property type="term" value="C:cell outer membrane"/>
    <property type="evidence" value="ECO:0007669"/>
    <property type="project" value="UniProtKB-SubCell"/>
</dbReference>
<keyword evidence="5 8" id="KW-0998">Cell outer membrane</keyword>
<evidence type="ECO:0000256" key="8">
    <source>
        <dbReference type="HAMAP-Rule" id="MF_02204"/>
    </source>
</evidence>
<dbReference type="SUPFAM" id="SSF103088">
    <property type="entry name" value="OmpA-like"/>
    <property type="match status" value="1"/>
</dbReference>
<evidence type="ECO:0000313" key="12">
    <source>
        <dbReference type="EMBL" id="KYN26246.1"/>
    </source>
</evidence>
<dbReference type="InterPro" id="IPR006690">
    <property type="entry name" value="OMPA-like_CS"/>
</dbReference>
<organism evidence="14 15">
    <name type="scientific">Vibrio cidicii</name>
    <dbReference type="NCBI Taxonomy" id="1763883"/>
    <lineage>
        <taxon>Bacteria</taxon>
        <taxon>Pseudomonadati</taxon>
        <taxon>Pseudomonadota</taxon>
        <taxon>Gammaproteobacteria</taxon>
        <taxon>Vibrionales</taxon>
        <taxon>Vibrionaceae</taxon>
        <taxon>Vibrio</taxon>
    </lineage>
</organism>
<keyword evidence="17" id="KW-1185">Reference proteome</keyword>
<evidence type="ECO:0000256" key="2">
    <source>
        <dbReference type="ARBA" id="ARBA00022729"/>
    </source>
</evidence>
<feature type="chain" id="PRO_5014248447" description="Peptidoglycan-associated lipoprotein" evidence="10">
    <location>
        <begin position="29"/>
        <end position="184"/>
    </location>
</feature>
<protein>
    <recommendedName>
        <fullName evidence="8">Peptidoglycan-associated lipoprotein</fullName>
        <shortName evidence="8">PAL</shortName>
    </recommendedName>
</protein>
<dbReference type="PANTHER" id="PTHR30329">
    <property type="entry name" value="STATOR ELEMENT OF FLAGELLAR MOTOR COMPLEX"/>
    <property type="match status" value="1"/>
</dbReference>
<evidence type="ECO:0000256" key="6">
    <source>
        <dbReference type="ARBA" id="ARBA00023288"/>
    </source>
</evidence>
<dbReference type="EMBL" id="LOBP01000206">
    <property type="protein sequence ID" value="KYN80071.1"/>
    <property type="molecule type" value="Genomic_DNA"/>
</dbReference>
<evidence type="ECO:0000256" key="4">
    <source>
        <dbReference type="ARBA" id="ARBA00023139"/>
    </source>
</evidence>
<dbReference type="PROSITE" id="PS01068">
    <property type="entry name" value="OMPA_1"/>
    <property type="match status" value="1"/>
</dbReference>
<keyword evidence="4 8" id="KW-0564">Palmitate</keyword>
<evidence type="ECO:0000313" key="17">
    <source>
        <dbReference type="Proteomes" id="UP000075609"/>
    </source>
</evidence>
<dbReference type="NCBIfam" id="TIGR02802">
    <property type="entry name" value="Pal_lipo"/>
    <property type="match status" value="1"/>
</dbReference>
<gene>
    <name evidence="8" type="primary">pal</name>
    <name evidence="13" type="ORF">ATY35_07445</name>
    <name evidence="14" type="ORF">ATY37_12275</name>
    <name evidence="12" type="ORF">AUQ44_14180</name>
</gene>
<evidence type="ECO:0000259" key="11">
    <source>
        <dbReference type="PROSITE" id="PS51123"/>
    </source>
</evidence>
<accession>A0A151JKQ4</accession>
<keyword evidence="6 8" id="KW-0449">Lipoprotein</keyword>
<evidence type="ECO:0000256" key="5">
    <source>
        <dbReference type="ARBA" id="ARBA00023237"/>
    </source>
</evidence>
<keyword evidence="1 8" id="KW-0132">Cell division</keyword>
<dbReference type="RefSeq" id="WP_039443581.1">
    <property type="nucleotide sequence ID" value="NZ_CAXYEW010000002.1"/>
</dbReference>
<proteinExistence type="inferred from homology"/>
<dbReference type="Pfam" id="PF00691">
    <property type="entry name" value="OmpA"/>
    <property type="match status" value="1"/>
</dbReference>
<comment type="caution">
    <text evidence="14">The sequence shown here is derived from an EMBL/GenBank/DDBJ whole genome shotgun (WGS) entry which is preliminary data.</text>
</comment>
<evidence type="ECO:0000256" key="3">
    <source>
        <dbReference type="ARBA" id="ARBA00023136"/>
    </source>
</evidence>
<dbReference type="InterPro" id="IPR006665">
    <property type="entry name" value="OmpA-like"/>
</dbReference>
<dbReference type="Proteomes" id="UP000075609">
    <property type="component" value="Unassembled WGS sequence"/>
</dbReference>
<dbReference type="HAMAP" id="MF_02204">
    <property type="entry name" value="Pal"/>
    <property type="match status" value="1"/>
</dbReference>
<dbReference type="InterPro" id="IPR050330">
    <property type="entry name" value="Bact_OuterMem_StrucFunc"/>
</dbReference>